<feature type="binding site" evidence="7">
    <location>
        <begin position="171"/>
        <end position="178"/>
    </location>
    <ligand>
        <name>ATP</name>
        <dbReference type="ChEBI" id="CHEBI:30616"/>
    </ligand>
</feature>
<feature type="domain" description="Myosin motor" evidence="10">
    <location>
        <begin position="75"/>
        <end position="782"/>
    </location>
</feature>
<dbReference type="Proteomes" id="UP000660262">
    <property type="component" value="Unassembled WGS sequence"/>
</dbReference>
<proteinExistence type="inferred from homology"/>
<feature type="region of interest" description="Disordered" evidence="8">
    <location>
        <begin position="1376"/>
        <end position="1424"/>
    </location>
</feature>
<feature type="region of interest" description="Disordered" evidence="8">
    <location>
        <begin position="1636"/>
        <end position="1669"/>
    </location>
</feature>
<keyword evidence="2 7" id="KW-0067">ATP-binding</keyword>
<dbReference type="GO" id="GO:0000146">
    <property type="term" value="F:microfilament motor activity"/>
    <property type="evidence" value="ECO:0007669"/>
    <property type="project" value="TreeGrafter"/>
</dbReference>
<accession>A0A830HKX7</accession>
<dbReference type="EMBL" id="BNJQ01000019">
    <property type="protein sequence ID" value="GHP08046.1"/>
    <property type="molecule type" value="Genomic_DNA"/>
</dbReference>
<evidence type="ECO:0000313" key="11">
    <source>
        <dbReference type="EMBL" id="GHP08046.1"/>
    </source>
</evidence>
<dbReference type="PANTHER" id="PTHR13140:SF781">
    <property type="entry name" value="MYOSIN-15"/>
    <property type="match status" value="1"/>
</dbReference>
<dbReference type="SMART" id="SM00242">
    <property type="entry name" value="MYSc"/>
    <property type="match status" value="1"/>
</dbReference>
<dbReference type="PROSITE" id="PS51126">
    <property type="entry name" value="DILUTE"/>
    <property type="match status" value="1"/>
</dbReference>
<gene>
    <name evidence="11" type="ORF">PPROV_000678800</name>
</gene>
<keyword evidence="4 7" id="KW-0518">Myosin</keyword>
<dbReference type="GO" id="GO:0051015">
    <property type="term" value="F:actin filament binding"/>
    <property type="evidence" value="ECO:0007669"/>
    <property type="project" value="TreeGrafter"/>
</dbReference>
<evidence type="ECO:0000256" key="2">
    <source>
        <dbReference type="ARBA" id="ARBA00022840"/>
    </source>
</evidence>
<protein>
    <submittedName>
        <fullName evidence="11">Class II myosin</fullName>
    </submittedName>
</protein>
<dbReference type="PROSITE" id="PS51456">
    <property type="entry name" value="MYOSIN_MOTOR"/>
    <property type="match status" value="1"/>
</dbReference>
<dbReference type="PRINTS" id="PR00193">
    <property type="entry name" value="MYOSINHEAVY"/>
</dbReference>
<dbReference type="GO" id="GO:0016020">
    <property type="term" value="C:membrane"/>
    <property type="evidence" value="ECO:0007669"/>
    <property type="project" value="TreeGrafter"/>
</dbReference>
<dbReference type="PROSITE" id="PS50096">
    <property type="entry name" value="IQ"/>
    <property type="match status" value="4"/>
</dbReference>
<evidence type="ECO:0000313" key="12">
    <source>
        <dbReference type="Proteomes" id="UP000660262"/>
    </source>
</evidence>
<feature type="region of interest" description="Actin-binding" evidence="7">
    <location>
        <begin position="663"/>
        <end position="685"/>
    </location>
</feature>
<evidence type="ECO:0000259" key="10">
    <source>
        <dbReference type="PROSITE" id="PS51456"/>
    </source>
</evidence>
<dbReference type="Gene3D" id="1.20.120.720">
    <property type="entry name" value="Myosin VI head, motor domain, U50 subdomain"/>
    <property type="match status" value="1"/>
</dbReference>
<evidence type="ECO:0000256" key="1">
    <source>
        <dbReference type="ARBA" id="ARBA00022741"/>
    </source>
</evidence>
<feature type="compositionally biased region" description="Polar residues" evidence="8">
    <location>
        <begin position="1636"/>
        <end position="1645"/>
    </location>
</feature>
<feature type="domain" description="Dilute" evidence="9">
    <location>
        <begin position="1220"/>
        <end position="1584"/>
    </location>
</feature>
<dbReference type="SMART" id="SM00015">
    <property type="entry name" value="IQ"/>
    <property type="match status" value="6"/>
</dbReference>
<evidence type="ECO:0000256" key="6">
    <source>
        <dbReference type="ARBA" id="ARBA00023203"/>
    </source>
</evidence>
<evidence type="ECO:0000256" key="8">
    <source>
        <dbReference type="SAM" id="MobiDB-lite"/>
    </source>
</evidence>
<keyword evidence="12" id="KW-1185">Reference proteome</keyword>
<keyword evidence="1 7" id="KW-0547">Nucleotide-binding</keyword>
<evidence type="ECO:0000256" key="3">
    <source>
        <dbReference type="ARBA" id="ARBA00023054"/>
    </source>
</evidence>
<comment type="similarity">
    <text evidence="7">Belongs to the TRAFAC class myosin-kinesin ATPase superfamily. Myosin family.</text>
</comment>
<keyword evidence="5 7" id="KW-0505">Motor protein</keyword>
<dbReference type="Gene3D" id="3.40.850.10">
    <property type="entry name" value="Kinesin motor domain"/>
    <property type="match status" value="1"/>
</dbReference>
<dbReference type="SMART" id="SM01132">
    <property type="entry name" value="DIL"/>
    <property type="match status" value="1"/>
</dbReference>
<dbReference type="GO" id="GO:0030048">
    <property type="term" value="P:actin filament-based movement"/>
    <property type="evidence" value="ECO:0007669"/>
    <property type="project" value="UniProtKB-ARBA"/>
</dbReference>
<dbReference type="GO" id="GO:0007015">
    <property type="term" value="P:actin filament organization"/>
    <property type="evidence" value="ECO:0007669"/>
    <property type="project" value="TreeGrafter"/>
</dbReference>
<feature type="compositionally biased region" description="Low complexity" evidence="8">
    <location>
        <begin position="1130"/>
        <end position="1148"/>
    </location>
</feature>
<evidence type="ECO:0000259" key="9">
    <source>
        <dbReference type="PROSITE" id="PS51126"/>
    </source>
</evidence>
<keyword evidence="3" id="KW-0175">Coiled coil</keyword>
<dbReference type="InterPro" id="IPR027417">
    <property type="entry name" value="P-loop_NTPase"/>
</dbReference>
<dbReference type="Gene3D" id="1.20.58.530">
    <property type="match status" value="1"/>
</dbReference>
<dbReference type="GO" id="GO:0005524">
    <property type="term" value="F:ATP binding"/>
    <property type="evidence" value="ECO:0007669"/>
    <property type="project" value="UniProtKB-UniRule"/>
</dbReference>
<dbReference type="Gene3D" id="1.10.10.820">
    <property type="match status" value="1"/>
</dbReference>
<comment type="caution">
    <text evidence="11">The sequence shown here is derived from an EMBL/GenBank/DDBJ whole genome shotgun (WGS) entry which is preliminary data.</text>
</comment>
<dbReference type="Pfam" id="PF00612">
    <property type="entry name" value="IQ"/>
    <property type="match status" value="3"/>
</dbReference>
<feature type="region of interest" description="Disordered" evidence="8">
    <location>
        <begin position="1121"/>
        <end position="1170"/>
    </location>
</feature>
<sequence>MAPLINEKTGLPLDHVHGIGATVWVENKDESSEITWSKAEVTAVDGSNVTLQLADGTTVTKASADCPLQNPPMRGGVEDMTKLPYLHEPGVLSNLEERYELDDIYTYTASILIAVNPFRRLPHLYDSHMMQQYKGVPFGELSPHVFAVADAAYRSAVTAEVKRPQSVLVSGESGAGKTETTKLIMSYLAFMGGRAPAAAEVDGEKPVQQKVLESNPILEAFGNAKTVRNDNSSRFGKFVEITFDGKGCISGAAIRTYLLERSRVTGISDPERSYHVFYLVAAGADADERATLHLPENAQHASAAFGYVATSKCHTLKGVDNAEEYVRLREAMDNVGIPTEDQLDLFRVVCAVMHLGNVKFVGGDDDCRVDVASCSQSVDAAADLLGVDSELRGIFGDEDASGDATTAASILGKSLHTNTIETRDGLITKQLSEAASVDKRDSLSKTLYSRLFDWIVQKINVSIGQDDNAKGLVGLLDIYGFECFAVNDFEQFCINLANEKLQQHFNSHVFKMEQEEYKREQIDWSYISFKDNQDILDLIEAPKTGIIAALDEQCRFPRATFKEFAEKLYNDFDRKHERFERPKKAKRESFTLHHYAGKVTYDAFNFMDKNKDYVVLEHQAMLSRSTRPFIANLFAPDPEAESKGGSRSAMKFSSVSANFKKQLGSLMETLSKMDPHYVRCIKPNVASAPMLFESRNVLNQLRAGGVLEAVRISQAGYPSRRFFTEFVNRFYMIDPNLLRQNIDDRAISQKLCAKAGLEGFQIGLTKVFLRAGQMALLDKQRLLVLQESAIVIAREWRRKKARDLYLRMREAVVTLQAGGRGMLARMRARELRKLKAATKLQASVRMFLACRAFRRTRRAVKKIQAGYRGYRKRLAALTERYDMSILLLQSMGRMAIQRRRYLKARHGIVRLQSRYRAKGARKVLKQLRLEARDVNNIRNEKEKLEAAVKKQEETIAKMQEDRTDLKAKLKEYKHQAEEAHNSAAEATEYKREVGSLRAALEAEKENLSAKDMELLELKQKLETEGQARAMAEEAVRAEQETAATTLARAKEDHEAEISGVRQEHESEMVALRATIEEKEAAREKIARAHDELQARLSNLESENKVLMEEIDKAKQEALRAASAAPPPAKVAPAPAAAPESNRASRASSMTESDINGKINELESKKEKVAKERAERDEKALLSVLRSENSFSQGRPVAACTVFVVLLKWGSLSADRTSVFDKIIQTMGQVIDGYHENNDVLSFWLANTTTLLCLLQRTLRAGSGAGGGVNGNRRRASIAQASNMLQRAFGSFGGANRSAATALSPGGAAASPVIPGLAAFGIGGVTASAGMASVEAKYPALLFKQQLAAFAEKIYGMLRDNVKKEVTPLLTSCIQQPRKEGGGAGGGATRGQIRGAGSAGGDHPLARQGSIGSPKSSGGADDDEHQMGAATSCWNTILNVLDELLRTLQKNNVSSFLIQKLFKQVFSFINVQLFNALLLRRECCSFSNGEYVKTGLAELEHWIHSVGNQWLGDSWDEMRYIRQAVTFLVVHHKPRKSLAEITSDMCPCLSIQQLYRISTMYWDDRYGTETVSTQVLSSMKQLMLEDNSGSNSFLLDDDMSVPFTMDEIATNMPDLSLEKLPTPELLSDNTSFDFLKTNVGTATTPSPKDAAGAPRPSPSAALATGKENQT</sequence>
<keyword evidence="6 7" id="KW-0009">Actin-binding</keyword>
<evidence type="ECO:0000256" key="4">
    <source>
        <dbReference type="ARBA" id="ARBA00023123"/>
    </source>
</evidence>
<name>A0A830HKX7_9CHLO</name>
<feature type="compositionally biased region" description="Low complexity" evidence="8">
    <location>
        <begin position="1649"/>
        <end position="1662"/>
    </location>
</feature>
<dbReference type="GO" id="GO:0016459">
    <property type="term" value="C:myosin complex"/>
    <property type="evidence" value="ECO:0007669"/>
    <property type="project" value="UniProtKB-KW"/>
</dbReference>
<dbReference type="Pfam" id="PF01843">
    <property type="entry name" value="DIL"/>
    <property type="match status" value="1"/>
</dbReference>
<evidence type="ECO:0000256" key="7">
    <source>
        <dbReference type="PROSITE-ProRule" id="PRU00782"/>
    </source>
</evidence>
<dbReference type="SUPFAM" id="SSF52540">
    <property type="entry name" value="P-loop containing nucleoside triphosphate hydrolases"/>
    <property type="match status" value="1"/>
</dbReference>
<feature type="compositionally biased region" description="Basic and acidic residues" evidence="8">
    <location>
        <begin position="1159"/>
        <end position="1170"/>
    </location>
</feature>
<dbReference type="Gene3D" id="1.20.5.190">
    <property type="match status" value="2"/>
</dbReference>
<organism evidence="11 12">
    <name type="scientific">Pycnococcus provasolii</name>
    <dbReference type="NCBI Taxonomy" id="41880"/>
    <lineage>
        <taxon>Eukaryota</taxon>
        <taxon>Viridiplantae</taxon>
        <taxon>Chlorophyta</taxon>
        <taxon>Pseudoscourfieldiophyceae</taxon>
        <taxon>Pseudoscourfieldiales</taxon>
        <taxon>Pycnococcaceae</taxon>
        <taxon>Pycnococcus</taxon>
    </lineage>
</organism>
<dbReference type="InterPro" id="IPR002710">
    <property type="entry name" value="Dilute_dom"/>
</dbReference>
<reference evidence="11" key="1">
    <citation type="submission" date="2020-10" db="EMBL/GenBank/DDBJ databases">
        <title>Unveiling of a novel bifunctional photoreceptor, Dualchrome1, isolated from a cosmopolitan green alga.</title>
        <authorList>
            <person name="Suzuki S."/>
            <person name="Kawachi M."/>
        </authorList>
    </citation>
    <scope>NUCLEOTIDE SEQUENCE</scope>
    <source>
        <strain evidence="11">NIES 2893</strain>
    </source>
</reference>
<dbReference type="GO" id="GO:0005737">
    <property type="term" value="C:cytoplasm"/>
    <property type="evidence" value="ECO:0007669"/>
    <property type="project" value="TreeGrafter"/>
</dbReference>
<dbReference type="InterPro" id="IPR000048">
    <property type="entry name" value="IQ_motif_EF-hand-BS"/>
</dbReference>
<dbReference type="InterPro" id="IPR036961">
    <property type="entry name" value="Kinesin_motor_dom_sf"/>
</dbReference>
<dbReference type="PANTHER" id="PTHR13140">
    <property type="entry name" value="MYOSIN"/>
    <property type="match status" value="1"/>
</dbReference>
<dbReference type="Gene3D" id="6.20.240.20">
    <property type="match status" value="1"/>
</dbReference>
<dbReference type="InterPro" id="IPR001609">
    <property type="entry name" value="Myosin_head_motor_dom-like"/>
</dbReference>
<dbReference type="Pfam" id="PF00063">
    <property type="entry name" value="Myosin_head"/>
    <property type="match status" value="1"/>
</dbReference>
<dbReference type="OrthoDB" id="6108017at2759"/>
<evidence type="ECO:0000256" key="5">
    <source>
        <dbReference type="ARBA" id="ARBA00023175"/>
    </source>
</evidence>